<organism evidence="1 2">
    <name type="scientific">Pseudogymnoascus verrucosus</name>
    <dbReference type="NCBI Taxonomy" id="342668"/>
    <lineage>
        <taxon>Eukaryota</taxon>
        <taxon>Fungi</taxon>
        <taxon>Dikarya</taxon>
        <taxon>Ascomycota</taxon>
        <taxon>Pezizomycotina</taxon>
        <taxon>Leotiomycetes</taxon>
        <taxon>Thelebolales</taxon>
        <taxon>Thelebolaceae</taxon>
        <taxon>Pseudogymnoascus</taxon>
    </lineage>
</organism>
<gene>
    <name evidence="1" type="ORF">VE01_00035</name>
</gene>
<reference evidence="1 2" key="1">
    <citation type="submission" date="2016-03" db="EMBL/GenBank/DDBJ databases">
        <title>Comparative genomics of Pseudogymnoascus destructans, the fungus causing white-nose syndrome of bats.</title>
        <authorList>
            <person name="Palmer J.M."/>
            <person name="Drees K.P."/>
            <person name="Foster J.T."/>
            <person name="Lindner D.L."/>
        </authorList>
    </citation>
    <scope>NUCLEOTIDE SEQUENCE [LARGE SCALE GENOMIC DNA]</scope>
    <source>
        <strain evidence="1 2">UAMH 10579</strain>
    </source>
</reference>
<evidence type="ECO:0000313" key="2">
    <source>
        <dbReference type="Proteomes" id="UP000091956"/>
    </source>
</evidence>
<dbReference type="GeneID" id="28833421"/>
<evidence type="ECO:0000313" key="1">
    <source>
        <dbReference type="EMBL" id="OBU01494.1"/>
    </source>
</evidence>
<accession>A0A2P2SXB7</accession>
<sequence length="277" mass="31622">MTVCEIGFSNEFVLRGILAIAALHLASLRPSRKDFYISRGIMHHELGLRRATSLLPYMDKENCTPLCIFAALAGIFAMARPRTQEDFLLVNDKGLANWMVLMRGMSSIIGSATPTLFSGPLGPMFQNGHRRFLLRSPEPPMDSSVHGEEVKLLQQRILSSCVDPRLIEAYIGALTELHMSLNVLYTYAETYEASDAFIWVFRTPEAYFVLLKNQDPGALCIFAFFCVLLHQLGAHWWAKGWSTHLMDQIYRLLDDEHRYWVQWPIKQIEGMRIPEAL</sequence>
<dbReference type="EMBL" id="KV460206">
    <property type="protein sequence ID" value="OBU01494.1"/>
    <property type="molecule type" value="Genomic_DNA"/>
</dbReference>
<dbReference type="STRING" id="342668.A0A2P2SXB7"/>
<dbReference type="RefSeq" id="XP_018135226.1">
    <property type="nucleotide sequence ID" value="XM_018269569.2"/>
</dbReference>
<proteinExistence type="predicted"/>
<dbReference type="InterPro" id="IPR053157">
    <property type="entry name" value="Sterol_Uptake_Regulator"/>
</dbReference>
<evidence type="ECO:0008006" key="3">
    <source>
        <dbReference type="Google" id="ProtNLM"/>
    </source>
</evidence>
<dbReference type="PANTHER" id="PTHR47784">
    <property type="entry name" value="STEROL UPTAKE CONTROL PROTEIN 2"/>
    <property type="match status" value="1"/>
</dbReference>
<dbReference type="Proteomes" id="UP000091956">
    <property type="component" value="Unassembled WGS sequence"/>
</dbReference>
<dbReference type="GO" id="GO:0001228">
    <property type="term" value="F:DNA-binding transcription activator activity, RNA polymerase II-specific"/>
    <property type="evidence" value="ECO:0007669"/>
    <property type="project" value="TreeGrafter"/>
</dbReference>
<protein>
    <recommendedName>
        <fullName evidence="3">C6 transcription factor</fullName>
    </recommendedName>
</protein>
<keyword evidence="2" id="KW-1185">Reference proteome</keyword>
<reference evidence="2" key="2">
    <citation type="journal article" date="2018" name="Nat. Commun.">
        <title>Extreme sensitivity to ultraviolet light in the fungal pathogen causing white-nose syndrome of bats.</title>
        <authorList>
            <person name="Palmer J.M."/>
            <person name="Drees K.P."/>
            <person name="Foster J.T."/>
            <person name="Lindner D.L."/>
        </authorList>
    </citation>
    <scope>NUCLEOTIDE SEQUENCE [LARGE SCALE GENOMIC DNA]</scope>
    <source>
        <strain evidence="2">UAMH 10579</strain>
    </source>
</reference>
<name>A0A2P2SXB7_9PEZI</name>
<dbReference type="AlphaFoldDB" id="A0A2P2SXB7"/>
<dbReference type="PANTHER" id="PTHR47784:SF5">
    <property type="entry name" value="STEROL UPTAKE CONTROL PROTEIN 2"/>
    <property type="match status" value="1"/>
</dbReference>
<dbReference type="OrthoDB" id="416217at2759"/>